<dbReference type="RefSeq" id="WP_327608287.1">
    <property type="nucleotide sequence ID" value="NZ_JARZFX010000008.1"/>
</dbReference>
<sequence length="145" mass="17083">MSNLYKEQKSWRRKGGEKLMVTEKKTLKDWVVFLVLVLFIVGGSTYYLYFFTPKNSLELYQELTYADSFEEIQKLILDGYEDNFTEKDFNYIQVNSANMIGQFTLFDYNNKSYVIMTSPGTERLKILAVAELPDDIREFFSVLLK</sequence>
<dbReference type="EMBL" id="JARZFX010000008">
    <property type="protein sequence ID" value="MEC5424721.1"/>
    <property type="molecule type" value="Genomic_DNA"/>
</dbReference>
<evidence type="ECO:0000313" key="3">
    <source>
        <dbReference type="Proteomes" id="UP001335737"/>
    </source>
</evidence>
<feature type="transmembrane region" description="Helical" evidence="1">
    <location>
        <begin position="30"/>
        <end position="51"/>
    </location>
</feature>
<reference evidence="2 3" key="1">
    <citation type="journal article" date="2024" name="Int. J. Syst. Evol. Microbiol.">
        <title>Virgibacillus tibetensis sp. nov., isolated from salt lake on the Tibetan Plateau of China.</title>
        <authorList>
            <person name="Phurbu D."/>
            <person name="Liu Z.-X."/>
            <person name="Wang R."/>
            <person name="Zheng Y.-Y."/>
            <person name="Liu H.-C."/>
            <person name="Zhou Y.-G."/>
            <person name="Yu Y.-J."/>
            <person name="Li A.-H."/>
        </authorList>
    </citation>
    <scope>NUCLEOTIDE SEQUENCE [LARGE SCALE GENOMIC DNA]</scope>
    <source>
        <strain evidence="2 3">C22-A2</strain>
    </source>
</reference>
<keyword evidence="1" id="KW-0472">Membrane</keyword>
<keyword evidence="3" id="KW-1185">Reference proteome</keyword>
<keyword evidence="1" id="KW-1133">Transmembrane helix</keyword>
<evidence type="ECO:0000256" key="1">
    <source>
        <dbReference type="SAM" id="Phobius"/>
    </source>
</evidence>
<proteinExistence type="predicted"/>
<evidence type="ECO:0000313" key="2">
    <source>
        <dbReference type="EMBL" id="MEC5424721.1"/>
    </source>
</evidence>
<comment type="caution">
    <text evidence="2">The sequence shown here is derived from an EMBL/GenBank/DDBJ whole genome shotgun (WGS) entry which is preliminary data.</text>
</comment>
<accession>A0ABU6KI08</accession>
<name>A0ABU6KI08_9BACI</name>
<keyword evidence="1" id="KW-0812">Transmembrane</keyword>
<dbReference type="Proteomes" id="UP001335737">
    <property type="component" value="Unassembled WGS sequence"/>
</dbReference>
<protein>
    <recommendedName>
        <fullName evidence="4">DUF3139 domain-containing protein</fullName>
    </recommendedName>
</protein>
<evidence type="ECO:0008006" key="4">
    <source>
        <dbReference type="Google" id="ProtNLM"/>
    </source>
</evidence>
<gene>
    <name evidence="2" type="ORF">QGM71_14630</name>
</gene>
<organism evidence="2 3">
    <name type="scientific">Virgibacillus tibetensis</name>
    <dbReference type="NCBI Taxonomy" id="3042313"/>
    <lineage>
        <taxon>Bacteria</taxon>
        <taxon>Bacillati</taxon>
        <taxon>Bacillota</taxon>
        <taxon>Bacilli</taxon>
        <taxon>Bacillales</taxon>
        <taxon>Bacillaceae</taxon>
        <taxon>Virgibacillus</taxon>
    </lineage>
</organism>